<organism evidence="2 3">
    <name type="scientific">Streptococcus zalophi</name>
    <dbReference type="NCBI Taxonomy" id="640031"/>
    <lineage>
        <taxon>Bacteria</taxon>
        <taxon>Bacillati</taxon>
        <taxon>Bacillota</taxon>
        <taxon>Bacilli</taxon>
        <taxon>Lactobacillales</taxon>
        <taxon>Streptococcaceae</taxon>
        <taxon>Streptococcus</taxon>
    </lineage>
</organism>
<sequence>MGLFEKFKKQTCAFCGGKADLLKRKKLKDDNYICAECQKKTSGFLVFEKLDKASVDEHMLYMMKQNALYEQEFLNTDITFAGNTRNRIEFSNDIGMFHIISRETRTRDYQELFRYDAVRDYSPYLKEHHAIRDDDTVAYDYMGVKIILFCKNPDIVDVSANLSESSSAHPFLQEVFIKTKLNVDREDVHEVMEEIDSIIRKFDYLFGKIDVKRTFGLSSSEKRDIEGATSLVKGASEFIKAFSKNEDTMDAKHQMVDSSMDLLTKNRTKYGRLADKAEKRVGLR</sequence>
<keyword evidence="3" id="KW-1185">Reference proteome</keyword>
<dbReference type="RefSeq" id="WP_199567414.1">
    <property type="nucleotide sequence ID" value="NZ_JAENBP010000002.1"/>
</dbReference>
<comment type="caution">
    <text evidence="2">The sequence shown here is derived from an EMBL/GenBank/DDBJ whole genome shotgun (WGS) entry which is preliminary data.</text>
</comment>
<name>A0A934P9X5_9STRE</name>
<gene>
    <name evidence="2" type="ORF">JHK64_02430</name>
</gene>
<dbReference type="Pfam" id="PF14471">
    <property type="entry name" value="DUF4428"/>
    <property type="match status" value="1"/>
</dbReference>
<dbReference type="Proteomes" id="UP000644875">
    <property type="component" value="Unassembled WGS sequence"/>
</dbReference>
<reference evidence="2 3" key="1">
    <citation type="journal article" date="2021" name="Int. J. Syst. Evol. Microbiol.">
        <title>Streptococcus vicugnae sp. nov., isolated from faeces of alpacas (Vicugna pacos) and cattle (Bos taurus), Streptococcus zalophi sp. nov., and Streptococcus pacificus sp. nov., isolated from respiratory tract of California sea lions (Zalophus californianus).</title>
        <authorList>
            <person name="Volokhov D.V."/>
            <person name="Zagorodnyaya T.A."/>
            <person name="Shen Z."/>
            <person name="Blom J."/>
            <person name="Furtak V.A."/>
            <person name="Eisenberg T."/>
            <person name="Fan P."/>
            <person name="Jeong K.C."/>
            <person name="Gao Y."/>
            <person name="Zhang S."/>
            <person name="Amselle M."/>
        </authorList>
    </citation>
    <scope>NUCLEOTIDE SEQUENCE [LARGE SCALE GENOMIC DNA]</scope>
    <source>
        <strain evidence="3">CSL7508-lung</strain>
    </source>
</reference>
<evidence type="ECO:0000313" key="2">
    <source>
        <dbReference type="EMBL" id="MBJ8349490.1"/>
    </source>
</evidence>
<dbReference type="InterPro" id="IPR027872">
    <property type="entry name" value="DUF4428"/>
</dbReference>
<feature type="domain" description="DUF4428" evidence="1">
    <location>
        <begin position="11"/>
        <end position="45"/>
    </location>
</feature>
<dbReference type="EMBL" id="JAENBP010000002">
    <property type="protein sequence ID" value="MBJ8349490.1"/>
    <property type="molecule type" value="Genomic_DNA"/>
</dbReference>
<dbReference type="AlphaFoldDB" id="A0A934P9X5"/>
<accession>A0A934P9X5</accession>
<evidence type="ECO:0000259" key="1">
    <source>
        <dbReference type="Pfam" id="PF14471"/>
    </source>
</evidence>
<evidence type="ECO:0000313" key="3">
    <source>
        <dbReference type="Proteomes" id="UP000644875"/>
    </source>
</evidence>
<proteinExistence type="predicted"/>
<protein>
    <submittedName>
        <fullName evidence="2">DUF4428 domain-containing protein</fullName>
    </submittedName>
</protein>